<dbReference type="EMBL" id="CAJNJA010012185">
    <property type="protein sequence ID" value="CAE7290646.1"/>
    <property type="molecule type" value="Genomic_DNA"/>
</dbReference>
<keyword evidence="1" id="KW-0812">Transmembrane</keyword>
<keyword evidence="1" id="KW-0472">Membrane</keyword>
<protein>
    <submittedName>
        <fullName evidence="2">Uncharacterized protein</fullName>
    </submittedName>
</protein>
<evidence type="ECO:0000313" key="2">
    <source>
        <dbReference type="EMBL" id="CAE7290646.1"/>
    </source>
</evidence>
<keyword evidence="3" id="KW-1185">Reference proteome</keyword>
<evidence type="ECO:0000256" key="1">
    <source>
        <dbReference type="SAM" id="Phobius"/>
    </source>
</evidence>
<feature type="transmembrane region" description="Helical" evidence="1">
    <location>
        <begin position="83"/>
        <end position="102"/>
    </location>
</feature>
<feature type="transmembrane region" description="Helical" evidence="1">
    <location>
        <begin position="41"/>
        <end position="63"/>
    </location>
</feature>
<proteinExistence type="predicted"/>
<evidence type="ECO:0000313" key="3">
    <source>
        <dbReference type="Proteomes" id="UP000601435"/>
    </source>
</evidence>
<comment type="caution">
    <text evidence="2">The sequence shown here is derived from an EMBL/GenBank/DDBJ whole genome shotgun (WGS) entry which is preliminary data.</text>
</comment>
<dbReference type="Proteomes" id="UP000601435">
    <property type="component" value="Unassembled WGS sequence"/>
</dbReference>
<feature type="transmembrane region" description="Helical" evidence="1">
    <location>
        <begin position="12"/>
        <end position="29"/>
    </location>
</feature>
<sequence>MVYSPEKIVGFFLGSGLHALGMALLFTEWEHSKKKVAAPSGWVLAMSRLSLGVNLTNIFALHYLRGRLLLMPIEFHHIHVMGYLLWAWLTAGAVSAIVHCCVMP</sequence>
<organism evidence="2 3">
    <name type="scientific">Symbiodinium necroappetens</name>
    <dbReference type="NCBI Taxonomy" id="1628268"/>
    <lineage>
        <taxon>Eukaryota</taxon>
        <taxon>Sar</taxon>
        <taxon>Alveolata</taxon>
        <taxon>Dinophyceae</taxon>
        <taxon>Suessiales</taxon>
        <taxon>Symbiodiniaceae</taxon>
        <taxon>Symbiodinium</taxon>
    </lineage>
</organism>
<keyword evidence="1" id="KW-1133">Transmembrane helix</keyword>
<dbReference type="AlphaFoldDB" id="A0A812N6I6"/>
<reference evidence="2" key="1">
    <citation type="submission" date="2021-02" db="EMBL/GenBank/DDBJ databases">
        <authorList>
            <person name="Dougan E. K."/>
            <person name="Rhodes N."/>
            <person name="Thang M."/>
            <person name="Chan C."/>
        </authorList>
    </citation>
    <scope>NUCLEOTIDE SEQUENCE</scope>
</reference>
<accession>A0A812N6I6</accession>
<gene>
    <name evidence="2" type="ORF">SNEC2469_LOCUS7117</name>
</gene>
<name>A0A812N6I6_9DINO</name>